<evidence type="ECO:0000313" key="2">
    <source>
        <dbReference type="Proteomes" id="UP001231649"/>
    </source>
</evidence>
<dbReference type="EMBL" id="CM056792">
    <property type="protein sequence ID" value="KAJ8722006.1"/>
    <property type="molecule type" value="Genomic_DNA"/>
</dbReference>
<accession>A0ACC2QPE5</accession>
<reference evidence="1" key="1">
    <citation type="submission" date="2023-03" db="EMBL/GenBank/DDBJ databases">
        <title>Chromosome-level genomes of two armyworms, Mythimna separata and Mythimna loreyi, provide insights into the biosynthesis and reception of sex pheromones.</title>
        <authorList>
            <person name="Zhao H."/>
        </authorList>
    </citation>
    <scope>NUCLEOTIDE SEQUENCE</scope>
    <source>
        <strain evidence="1">BeijingLab</strain>
    </source>
</reference>
<name>A0ACC2QPE5_9NEOP</name>
<protein>
    <submittedName>
        <fullName evidence="1">Uncharacterized protein</fullName>
    </submittedName>
</protein>
<keyword evidence="2" id="KW-1185">Reference proteome</keyword>
<comment type="caution">
    <text evidence="1">The sequence shown here is derived from an EMBL/GenBank/DDBJ whole genome shotgun (WGS) entry which is preliminary data.</text>
</comment>
<sequence>MMRGAGGALAVAVAALLVCCSADPHQEPDLSGSDHNSGERYETAGHKTRTLDSLGRSLVRAVREIRPGYVPYLISRRFDFASTYGGKRTPWPLAGPFQFRRFDGDDLPKRNFDEIDRSELDTFVKRNFDEIDSSLLPFPYVTSKRFNHQHQPNDNYLDTLVSSFDKKRYKADYPMDEIDLSPFPIGSKSGRRGFSGTTQHNHRPLRVPLYFTTRTQLLVMMRGAGVALAVAVAALLVCCSADPLQEQDLSGSDHNSGQRRAEGDDNSDDSPTLDSLGPSPKRERKTRPLEPNVRVKRIDEENQESRRTLDGDELNKLILDESPGKPKPRVKKTGRRLAGDLGSLLPFLKEHIPHILKMNRRLNPQEEPDNRNYISSLDNKKYKGEYPMDEIDFTELPIGSLKLLLRRLSHE</sequence>
<dbReference type="Proteomes" id="UP001231649">
    <property type="component" value="Chromosome 16"/>
</dbReference>
<gene>
    <name evidence="1" type="ORF">PYW08_004408</name>
</gene>
<evidence type="ECO:0000313" key="1">
    <source>
        <dbReference type="EMBL" id="KAJ8722006.1"/>
    </source>
</evidence>
<proteinExistence type="predicted"/>
<organism evidence="1 2">
    <name type="scientific">Mythimna loreyi</name>
    <dbReference type="NCBI Taxonomy" id="667449"/>
    <lineage>
        <taxon>Eukaryota</taxon>
        <taxon>Metazoa</taxon>
        <taxon>Ecdysozoa</taxon>
        <taxon>Arthropoda</taxon>
        <taxon>Hexapoda</taxon>
        <taxon>Insecta</taxon>
        <taxon>Pterygota</taxon>
        <taxon>Neoptera</taxon>
        <taxon>Endopterygota</taxon>
        <taxon>Lepidoptera</taxon>
        <taxon>Glossata</taxon>
        <taxon>Ditrysia</taxon>
        <taxon>Noctuoidea</taxon>
        <taxon>Noctuidae</taxon>
        <taxon>Noctuinae</taxon>
        <taxon>Hadenini</taxon>
        <taxon>Mythimna</taxon>
    </lineage>
</organism>